<keyword evidence="5 10" id="KW-1029">Fimbrium biogenesis</keyword>
<evidence type="ECO:0000259" key="11">
    <source>
        <dbReference type="Pfam" id="PF13953"/>
    </source>
</evidence>
<evidence type="ECO:0000256" key="3">
    <source>
        <dbReference type="ARBA" id="ARBA00022448"/>
    </source>
</evidence>
<comment type="similarity">
    <text evidence="2 10">Belongs to the fimbrial export usher family.</text>
</comment>
<dbReference type="EMBL" id="CAADJG010000002">
    <property type="protein sequence ID" value="VFS65345.1"/>
    <property type="molecule type" value="Genomic_DNA"/>
</dbReference>
<dbReference type="Pfam" id="PF13953">
    <property type="entry name" value="PapC_C"/>
    <property type="match status" value="1"/>
</dbReference>
<evidence type="ECO:0000256" key="4">
    <source>
        <dbReference type="ARBA" id="ARBA00022452"/>
    </source>
</evidence>
<dbReference type="Pfam" id="PF13954">
    <property type="entry name" value="PapC_N"/>
    <property type="match status" value="1"/>
</dbReference>
<dbReference type="InterPro" id="IPR043142">
    <property type="entry name" value="PapC-like_C_sf"/>
</dbReference>
<gene>
    <name evidence="13" type="primary">fimD_1</name>
    <name evidence="13" type="ORF">NCTC13038_00406</name>
</gene>
<protein>
    <submittedName>
        <fullName evidence="13">Outer membrane usher protein fimD</fullName>
    </submittedName>
</protein>
<evidence type="ECO:0000313" key="13">
    <source>
        <dbReference type="EMBL" id="VFS65345.1"/>
    </source>
</evidence>
<evidence type="ECO:0000256" key="6">
    <source>
        <dbReference type="ARBA" id="ARBA00022692"/>
    </source>
</evidence>
<dbReference type="Gene3D" id="2.60.40.2610">
    <property type="entry name" value="Outer membrane usher protein FimD, plug domain"/>
    <property type="match status" value="1"/>
</dbReference>
<feature type="domain" description="PapC-like C-terminal" evidence="11">
    <location>
        <begin position="766"/>
        <end position="832"/>
    </location>
</feature>
<name>A0A485AWL7_RAOTE</name>
<feature type="domain" description="PapC N-terminal" evidence="12">
    <location>
        <begin position="36"/>
        <end position="188"/>
    </location>
</feature>
<dbReference type="Pfam" id="PF00577">
    <property type="entry name" value="Usher"/>
    <property type="match status" value="1"/>
</dbReference>
<dbReference type="PANTHER" id="PTHR30451:SF21">
    <property type="entry name" value="FIMBRIAL USHER DOMAIN-CONTAINING PROTEIN YDET-RELATED"/>
    <property type="match status" value="1"/>
</dbReference>
<dbReference type="InterPro" id="IPR037224">
    <property type="entry name" value="PapC_N_sf"/>
</dbReference>
<evidence type="ECO:0000256" key="2">
    <source>
        <dbReference type="ARBA" id="ARBA00008064"/>
    </source>
</evidence>
<keyword evidence="4" id="KW-1134">Transmembrane beta strand</keyword>
<dbReference type="InterPro" id="IPR042186">
    <property type="entry name" value="FimD_plug_dom"/>
</dbReference>
<keyword evidence="8 10" id="KW-0472">Membrane</keyword>
<dbReference type="Gene3D" id="2.60.40.3110">
    <property type="match status" value="1"/>
</dbReference>
<dbReference type="GO" id="GO:0015473">
    <property type="term" value="F:fimbrial usher porin activity"/>
    <property type="evidence" value="ECO:0007669"/>
    <property type="project" value="InterPro"/>
</dbReference>
<dbReference type="InterPro" id="IPR018030">
    <property type="entry name" value="Fimbrial_membr_usher_CS"/>
</dbReference>
<accession>A0A485AWL7</accession>
<dbReference type="GO" id="GO:0009297">
    <property type="term" value="P:pilus assembly"/>
    <property type="evidence" value="ECO:0007669"/>
    <property type="project" value="InterPro"/>
</dbReference>
<evidence type="ECO:0000256" key="8">
    <source>
        <dbReference type="ARBA" id="ARBA00023136"/>
    </source>
</evidence>
<dbReference type="SUPFAM" id="SSF141729">
    <property type="entry name" value="FimD N-terminal domain-like"/>
    <property type="match status" value="1"/>
</dbReference>
<reference evidence="13 14" key="1">
    <citation type="submission" date="2019-03" db="EMBL/GenBank/DDBJ databases">
        <authorList>
            <consortium name="Pathogen Informatics"/>
        </authorList>
    </citation>
    <scope>NUCLEOTIDE SEQUENCE [LARGE SCALE GENOMIC DNA]</scope>
    <source>
        <strain evidence="13 14">NCTC13038</strain>
    </source>
</reference>
<dbReference type="PANTHER" id="PTHR30451">
    <property type="entry name" value="OUTER MEMBRANE USHER PROTEIN"/>
    <property type="match status" value="1"/>
</dbReference>
<keyword evidence="7" id="KW-0732">Signal</keyword>
<dbReference type="InterPro" id="IPR025949">
    <property type="entry name" value="PapC-like_C"/>
</dbReference>
<sequence length="848" mass="93153">MPIEHKDHFRLSTLCIAIITIMTASIHTTVNAREFFDPAFITSANGGDASNVPDLSIYQSVNAQAPGDYRVDVVFNGRYLETKNVKFVATERSSRLDKQLNLTPCFTLEALSRYGVRVKSFPELKENEQGCANFDIIPDSKTVFDFTAQRLDISTPQAAMSTVANDYIPPEKFDDGINAMFVNYQFNGSQDYKSDNEYYGLNLESGINLGPWRIRNLSMWNKSKGESAHFDSAYLYLQRSLRSISSDLIIGESSSLSGIFDSVPFSGVQLATDTSMLPESMRGYAPVIRGIAKTNARVVIKQNGYQVYQTYVAPGAFEITDMYPSGGSGDLYVTVEESDGSRQNFIVPFAALPVMLRENQFEYEITSGRYRPYVGSIDEPPFTQATAKYGLSTSATIFGGMQASAKYQALSGGMGYNLANLGALSADVTQAWSKKRYDDKTSGQSWRIRYGKNIIETGTNFTIAGYRYSTKGFNTLSEVLNTYSDDGRYYSARSLRNRTNLTLNQSLGKSRGSLSISALIEDYWDNKRTNKSLSLGYNGGWRGVNYYLGYSYNRYTWGTHSSSHEVRNDQRLALTISIPLSNWLPNTYASYQITESSPGSTDQYVSLGGIGLENNNLAWDIQQGYSNREHYSGDLRGTYNGSRGSINAGYSYDNNSRRFDYGASGSLIAHANGITFGQNISNAAVLIQAPGLDNVRLSSDSTIVTDSRGYAIVPYITPYRSTDITLDSTSFGDDMELMQTTQQVVPTRGAIVRANYAGNIGQRAFIRLKTPAGREVPFGAMATLAGAAKSQASIVSDAGMVYMTGLQPTGALTVSWGKNAGQKCTAIYTLPASQNKNAGVSQTEALCR</sequence>
<keyword evidence="9 10" id="KW-0998">Cell outer membrane</keyword>
<dbReference type="Proteomes" id="UP000332594">
    <property type="component" value="Unassembled WGS sequence"/>
</dbReference>
<keyword evidence="3 10" id="KW-0813">Transport</keyword>
<evidence type="ECO:0000256" key="5">
    <source>
        <dbReference type="ARBA" id="ARBA00022558"/>
    </source>
</evidence>
<evidence type="ECO:0000256" key="10">
    <source>
        <dbReference type="RuleBase" id="RU003884"/>
    </source>
</evidence>
<keyword evidence="6 10" id="KW-0812">Transmembrane</keyword>
<dbReference type="FunFam" id="2.60.40.2610:FF:000001">
    <property type="entry name" value="Outer membrane fimbrial usher protein"/>
    <property type="match status" value="1"/>
</dbReference>
<comment type="subcellular location">
    <subcellularLocation>
        <location evidence="1 10">Cell outer membrane</location>
        <topology evidence="1 10">Multi-pass membrane protein</topology>
    </subcellularLocation>
</comment>
<dbReference type="Gene3D" id="3.10.20.410">
    <property type="match status" value="1"/>
</dbReference>
<dbReference type="InterPro" id="IPR000015">
    <property type="entry name" value="Fimb_usher"/>
</dbReference>
<evidence type="ECO:0000259" key="12">
    <source>
        <dbReference type="Pfam" id="PF13954"/>
    </source>
</evidence>
<organism evidence="13 14">
    <name type="scientific">Raoultella terrigena</name>
    <name type="common">Klebsiella terrigena</name>
    <dbReference type="NCBI Taxonomy" id="577"/>
    <lineage>
        <taxon>Bacteria</taxon>
        <taxon>Pseudomonadati</taxon>
        <taxon>Pseudomonadota</taxon>
        <taxon>Gammaproteobacteria</taxon>
        <taxon>Enterobacterales</taxon>
        <taxon>Enterobacteriaceae</taxon>
        <taxon>Klebsiella/Raoultella group</taxon>
        <taxon>Raoultella</taxon>
    </lineage>
</organism>
<evidence type="ECO:0000256" key="9">
    <source>
        <dbReference type="ARBA" id="ARBA00023237"/>
    </source>
</evidence>
<evidence type="ECO:0000256" key="7">
    <source>
        <dbReference type="ARBA" id="ARBA00022729"/>
    </source>
</evidence>
<evidence type="ECO:0000256" key="1">
    <source>
        <dbReference type="ARBA" id="ARBA00004571"/>
    </source>
</evidence>
<dbReference type="AlphaFoldDB" id="A0A485AWL7"/>
<dbReference type="InterPro" id="IPR025885">
    <property type="entry name" value="PapC_N"/>
</dbReference>
<dbReference type="PROSITE" id="PS01151">
    <property type="entry name" value="FIMBRIAL_USHER"/>
    <property type="match status" value="1"/>
</dbReference>
<dbReference type="GO" id="GO:0009279">
    <property type="term" value="C:cell outer membrane"/>
    <property type="evidence" value="ECO:0007669"/>
    <property type="project" value="UniProtKB-SubCell"/>
</dbReference>
<dbReference type="FunFam" id="2.60.40.3110:FF:000001">
    <property type="entry name" value="Putative fimbrial outer membrane usher"/>
    <property type="match status" value="1"/>
</dbReference>
<dbReference type="Gene3D" id="2.60.40.2070">
    <property type="match status" value="1"/>
</dbReference>
<proteinExistence type="inferred from homology"/>
<evidence type="ECO:0000313" key="14">
    <source>
        <dbReference type="Proteomes" id="UP000332594"/>
    </source>
</evidence>
<dbReference type="RefSeq" id="WP_134525191.1">
    <property type="nucleotide sequence ID" value="NZ_BJNO01000009.1"/>
</dbReference>